<sequence length="285" mass="32520">MDQGAGMKLSVITINYNNRDGLRKTLESVVAQTYGDFEYIIIDGGSTDGSVEVIKEHEDKVSYWVSEEDNGIYHAMNKGVKAAHGEYCMFLNSGDSFYSQEVLQHVFSQNVHADIACGDLTTGDDRVIPAPEEVTMAFMMRGSLSHPAAFTRRTLLVAHPFNEQSKIIADHEFFMYALVKMNASYQKLRGIVSVFDLTGVSCTTRSYGDEELKILQNTEGQILLPRVKEDYDIFMGKRDDYHRLFYLLGFSKHRKWIYTLVVVVLKMIMLNRGFVKDFSIKEKRE</sequence>
<dbReference type="Proteomes" id="UP001589688">
    <property type="component" value="Unassembled WGS sequence"/>
</dbReference>
<keyword evidence="3" id="KW-0808">Transferase</keyword>
<evidence type="ECO:0000313" key="3">
    <source>
        <dbReference type="EMBL" id="MFB9896873.1"/>
    </source>
</evidence>
<name>A0ABV5ZHM9_9BACT</name>
<evidence type="ECO:0000313" key="4">
    <source>
        <dbReference type="Proteomes" id="UP001589688"/>
    </source>
</evidence>
<feature type="transmembrane region" description="Helical" evidence="1">
    <location>
        <begin position="256"/>
        <end position="275"/>
    </location>
</feature>
<comment type="caution">
    <text evidence="3">The sequence shown here is derived from an EMBL/GenBank/DDBJ whole genome shotgun (WGS) entry which is preliminary data.</text>
</comment>
<dbReference type="SUPFAM" id="SSF53448">
    <property type="entry name" value="Nucleotide-diphospho-sugar transferases"/>
    <property type="match status" value="1"/>
</dbReference>
<evidence type="ECO:0000259" key="2">
    <source>
        <dbReference type="Pfam" id="PF00535"/>
    </source>
</evidence>
<dbReference type="PANTHER" id="PTHR22916:SF67">
    <property type="entry name" value="COLANIC ACID BIOSYNTHESIS GLYCOSYL TRANSFERASE WCAE-RELATED"/>
    <property type="match status" value="1"/>
</dbReference>
<keyword evidence="1" id="KW-1133">Transmembrane helix</keyword>
<keyword evidence="1" id="KW-0472">Membrane</keyword>
<gene>
    <name evidence="3" type="ORF">ACFFK8_03350</name>
</gene>
<organism evidence="3 4">
    <name type="scientific">Hallella seregens ATCC 51272</name>
    <dbReference type="NCBI Taxonomy" id="1336250"/>
    <lineage>
        <taxon>Bacteria</taxon>
        <taxon>Pseudomonadati</taxon>
        <taxon>Bacteroidota</taxon>
        <taxon>Bacteroidia</taxon>
        <taxon>Bacteroidales</taxon>
        <taxon>Prevotellaceae</taxon>
        <taxon>Hallella</taxon>
    </lineage>
</organism>
<proteinExistence type="predicted"/>
<keyword evidence="1" id="KW-0812">Transmembrane</keyword>
<evidence type="ECO:0000256" key="1">
    <source>
        <dbReference type="SAM" id="Phobius"/>
    </source>
</evidence>
<dbReference type="PANTHER" id="PTHR22916">
    <property type="entry name" value="GLYCOSYLTRANSFERASE"/>
    <property type="match status" value="1"/>
</dbReference>
<dbReference type="InterPro" id="IPR001173">
    <property type="entry name" value="Glyco_trans_2-like"/>
</dbReference>
<dbReference type="EMBL" id="JBHLZF010000001">
    <property type="protein sequence ID" value="MFB9896873.1"/>
    <property type="molecule type" value="Genomic_DNA"/>
</dbReference>
<protein>
    <submittedName>
        <fullName evidence="3">Glycosyltransferase family 2 protein</fullName>
        <ecNumber evidence="3">2.4.-.-</ecNumber>
    </submittedName>
</protein>
<dbReference type="EC" id="2.4.-.-" evidence="3"/>
<feature type="domain" description="Glycosyltransferase 2-like" evidence="2">
    <location>
        <begin position="10"/>
        <end position="119"/>
    </location>
</feature>
<dbReference type="InterPro" id="IPR029044">
    <property type="entry name" value="Nucleotide-diphossugar_trans"/>
</dbReference>
<dbReference type="GO" id="GO:0016757">
    <property type="term" value="F:glycosyltransferase activity"/>
    <property type="evidence" value="ECO:0007669"/>
    <property type="project" value="UniProtKB-KW"/>
</dbReference>
<keyword evidence="4" id="KW-1185">Reference proteome</keyword>
<keyword evidence="3" id="KW-0328">Glycosyltransferase</keyword>
<accession>A0ABV5ZHM9</accession>
<dbReference type="CDD" id="cd06433">
    <property type="entry name" value="GT_2_WfgS_like"/>
    <property type="match status" value="1"/>
</dbReference>
<dbReference type="Gene3D" id="3.90.550.10">
    <property type="entry name" value="Spore Coat Polysaccharide Biosynthesis Protein SpsA, Chain A"/>
    <property type="match status" value="1"/>
</dbReference>
<dbReference type="RefSeq" id="WP_052323270.1">
    <property type="nucleotide sequence ID" value="NZ_JADU01000008.1"/>
</dbReference>
<dbReference type="Pfam" id="PF00535">
    <property type="entry name" value="Glycos_transf_2"/>
    <property type="match status" value="1"/>
</dbReference>
<reference evidence="3 4" key="1">
    <citation type="submission" date="2024-09" db="EMBL/GenBank/DDBJ databases">
        <authorList>
            <person name="Sun Q."/>
            <person name="Mori K."/>
        </authorList>
    </citation>
    <scope>NUCLEOTIDE SEQUENCE [LARGE SCALE GENOMIC DNA]</scope>
    <source>
        <strain evidence="3 4">ATCC 51272</strain>
    </source>
</reference>